<keyword evidence="1" id="KW-0812">Transmembrane</keyword>
<feature type="transmembrane region" description="Helical" evidence="1">
    <location>
        <begin position="428"/>
        <end position="448"/>
    </location>
</feature>
<proteinExistence type="predicted"/>
<keyword evidence="3" id="KW-1185">Reference proteome</keyword>
<comment type="caution">
    <text evidence="2">The sequence shown here is derived from an EMBL/GenBank/DDBJ whole genome shotgun (WGS) entry which is preliminary data.</text>
</comment>
<evidence type="ECO:0000313" key="3">
    <source>
        <dbReference type="Proteomes" id="UP000757604"/>
    </source>
</evidence>
<feature type="transmembrane region" description="Helical" evidence="1">
    <location>
        <begin position="943"/>
        <end position="964"/>
    </location>
</feature>
<feature type="transmembrane region" description="Helical" evidence="1">
    <location>
        <begin position="871"/>
        <end position="890"/>
    </location>
</feature>
<feature type="transmembrane region" description="Helical" evidence="1">
    <location>
        <begin position="357"/>
        <end position="377"/>
    </location>
</feature>
<reference evidence="2 3" key="1">
    <citation type="journal article" date="2021" name="MBio">
        <title>Poor Competitiveness of Bradyrhizobium in Pigeon Pea Root Colonization in Indian Soils.</title>
        <authorList>
            <person name="Chalasani D."/>
            <person name="Basu A."/>
            <person name="Pullabhotla S.V.S.R.N."/>
            <person name="Jorrin B."/>
            <person name="Neal A.L."/>
            <person name="Poole P.S."/>
            <person name="Podile A.R."/>
            <person name="Tkacz A."/>
        </authorList>
    </citation>
    <scope>NUCLEOTIDE SEQUENCE [LARGE SCALE GENOMIC DNA]</scope>
    <source>
        <strain evidence="2 3">HU44</strain>
    </source>
</reference>
<gene>
    <name evidence="2" type="ORF">JNB71_13210</name>
</gene>
<dbReference type="Gene3D" id="3.30.70.1430">
    <property type="entry name" value="Multidrug efflux transporter AcrB pore domain"/>
    <property type="match status" value="2"/>
</dbReference>
<dbReference type="RefSeq" id="WP_220372283.1">
    <property type="nucleotide sequence ID" value="NZ_JAEUAO010000003.1"/>
</dbReference>
<dbReference type="Gene3D" id="3.30.2090.10">
    <property type="entry name" value="Multidrug efflux transporter AcrB TolC docking domain, DN and DC subdomains"/>
    <property type="match status" value="2"/>
</dbReference>
<keyword evidence="1" id="KW-0472">Membrane</keyword>
<organism evidence="2 3">
    <name type="scientific">Rhizobium herbae</name>
    <dbReference type="NCBI Taxonomy" id="508661"/>
    <lineage>
        <taxon>Bacteria</taxon>
        <taxon>Pseudomonadati</taxon>
        <taxon>Pseudomonadota</taxon>
        <taxon>Alphaproteobacteria</taxon>
        <taxon>Hyphomicrobiales</taxon>
        <taxon>Rhizobiaceae</taxon>
        <taxon>Rhizobium/Agrobacterium group</taxon>
        <taxon>Rhizobium</taxon>
    </lineage>
</organism>
<dbReference type="Proteomes" id="UP000757604">
    <property type="component" value="Unassembled WGS sequence"/>
</dbReference>
<dbReference type="Gene3D" id="3.30.70.1320">
    <property type="entry name" value="Multidrug efflux transporter AcrB pore domain like"/>
    <property type="match status" value="1"/>
</dbReference>
<dbReference type="EMBL" id="JAEUAO010000003">
    <property type="protein sequence ID" value="MBW9064279.1"/>
    <property type="molecule type" value="Genomic_DNA"/>
</dbReference>
<name>A0ABS7HB14_9HYPH</name>
<feature type="transmembrane region" description="Helical" evidence="1">
    <location>
        <begin position="841"/>
        <end position="864"/>
    </location>
</feature>
<keyword evidence="1" id="KW-1133">Transmembrane helix</keyword>
<dbReference type="Gene3D" id="3.30.70.1440">
    <property type="entry name" value="Multidrug efflux transporter AcrB pore domain"/>
    <property type="match status" value="1"/>
</dbReference>
<dbReference type="Gene3D" id="1.20.1640.10">
    <property type="entry name" value="Multidrug efflux transporter AcrB transmembrane domain"/>
    <property type="match status" value="2"/>
</dbReference>
<feature type="transmembrane region" description="Helical" evidence="1">
    <location>
        <begin position="976"/>
        <end position="1008"/>
    </location>
</feature>
<protein>
    <submittedName>
        <fullName evidence="2">Efflux RND transporter permease subunit</fullName>
    </submittedName>
</protein>
<evidence type="ECO:0000313" key="2">
    <source>
        <dbReference type="EMBL" id="MBW9064279.1"/>
    </source>
</evidence>
<evidence type="ECO:0000256" key="1">
    <source>
        <dbReference type="SAM" id="Phobius"/>
    </source>
</evidence>
<dbReference type="PRINTS" id="PR00702">
    <property type="entry name" value="ACRIFLAVINRP"/>
</dbReference>
<dbReference type="SUPFAM" id="SSF82693">
    <property type="entry name" value="Multidrug efflux transporter AcrB pore domain, PN1, PN2, PC1 and PC2 subdomains"/>
    <property type="match status" value="3"/>
</dbReference>
<feature type="transmembrane region" description="Helical" evidence="1">
    <location>
        <begin position="896"/>
        <end position="922"/>
    </location>
</feature>
<dbReference type="InterPro" id="IPR027463">
    <property type="entry name" value="AcrB_DN_DC_subdom"/>
</dbReference>
<feature type="transmembrane region" description="Helical" evidence="1">
    <location>
        <begin position="333"/>
        <end position="350"/>
    </location>
</feature>
<dbReference type="SUPFAM" id="SSF82714">
    <property type="entry name" value="Multidrug efflux transporter AcrB TolC docking domain, DN and DC subdomains"/>
    <property type="match status" value="2"/>
</dbReference>
<dbReference type="Pfam" id="PF00873">
    <property type="entry name" value="ACR_tran"/>
    <property type="match status" value="1"/>
</dbReference>
<feature type="transmembrane region" description="Helical" evidence="1">
    <location>
        <begin position="516"/>
        <end position="535"/>
    </location>
</feature>
<feature type="transmembrane region" description="Helical" evidence="1">
    <location>
        <begin position="460"/>
        <end position="478"/>
    </location>
</feature>
<dbReference type="PANTHER" id="PTHR32063:SF77">
    <property type="entry name" value="ACR FAMILY TRANSPORT PROTEIN"/>
    <property type="match status" value="1"/>
</dbReference>
<dbReference type="SUPFAM" id="SSF82866">
    <property type="entry name" value="Multidrug efflux transporter AcrB transmembrane domain"/>
    <property type="match status" value="2"/>
</dbReference>
<feature type="transmembrane region" description="Helical" evidence="1">
    <location>
        <begin position="383"/>
        <end position="407"/>
    </location>
</feature>
<dbReference type="InterPro" id="IPR001036">
    <property type="entry name" value="Acrflvin-R"/>
</dbReference>
<sequence>MNFSAWSIRNPVPSILLFVLLTAGGLLAFDRLGVQNFPDMDLPTIKITATLEGAAPSQLETEVARKIEDNLASLSLLDHITTTITDGSVSISVSFELEKNGEAALNEVRNAVDSTTDLPSQMESPSVTKVTVQDSPLLTYAVRSTRLDETELSWFVDNDMTKALLSASGVGEVSRVGGIDREIHVDLNPQIMGSLGITAATVSSRLKSVQADTSGGRGEIGGNKQTIRTLGAVASVEELKALAIPLPSGKLVRLDEIGTVTDSFSDRSSLAYLDGEPVIGVQVKRSKGFSDTGVAADVKVAMQKFAAANPDVEIVEAYSTVGPIIENYDGSMHMLYEGAILAVVVVWLFLRDWRATFLSAVALPLSIIPTFLAMYLADFSLNTFTLLALSLVVGILVDDAIVEVENIARHLNMGKSPMDAALEAADEIGLAVIATTFTLVAVFLPTAFMGGIPGIAFRQFGVTAAVAVLASLLVARLLTPMMAAYMMKANPVEEKDGRIMRAYMALMKACLRHRKLTILAVCVFLGLSLSAIPLLKSGFLPASDDAQTKVTLTLQPGSTIEQTDATTRQAADIIAKLPDVTRVFSAVGSASSGRGQDASTTSDVTSATLVVNLTPIGDRDRKQSEIENDIRQALALLPGTRVEVGSGGNGTTLQITLASDDAAALDRAGSALEEQLRTLQGIGAVTSSASLQAPEVQIVPDFIRAAALGVTSDAISEAVRVATNGDYSSSMSKLNLPQRQISIRVRLDPRNRVTLDDIASLRVSGTNGNVDLGSIADIRIGGSPSEIDRIDRSRNITLSVELNGRILGDVNREAQALPALKNLPQGVRLVEQGELQRSSELFASFGIAMAIGVFCIYAVLVLLFHDFLQPLTILMALPLSLGGALVPLIITDTSFSMPAVIGLLMLMGIVTKNSILLVEYAIMSRRGGMARFDALVDACHKRARPIIMTTLAMGCGMLPVALSLTGGDGSFRQPMAIVVIGGLLTSTFLSLLVIPVIFTFVDDFLVLLKRLVRRHRDEANEMFEKGYVKDDGDGREAVLTLIDRRR</sequence>
<dbReference type="PANTHER" id="PTHR32063">
    <property type="match status" value="1"/>
</dbReference>
<accession>A0ABS7HB14</accession>